<name>A0A1E5SJQ1_9FLAO</name>
<proteinExistence type="predicted"/>
<gene>
    <name evidence="1" type="ORF">A8C32_09265</name>
</gene>
<protein>
    <submittedName>
        <fullName evidence="1">Uncharacterized protein</fullName>
    </submittedName>
</protein>
<accession>A0A1E5SJQ1</accession>
<dbReference type="STRING" id="1849968.A8C32_09265"/>
<dbReference type="AlphaFoldDB" id="A0A1E5SJQ1"/>
<evidence type="ECO:0000313" key="1">
    <source>
        <dbReference type="EMBL" id="OEJ99342.1"/>
    </source>
</evidence>
<organism evidence="1 2">
    <name type="scientific">Flavivirga aquatica</name>
    <dbReference type="NCBI Taxonomy" id="1849968"/>
    <lineage>
        <taxon>Bacteria</taxon>
        <taxon>Pseudomonadati</taxon>
        <taxon>Bacteroidota</taxon>
        <taxon>Flavobacteriia</taxon>
        <taxon>Flavobacteriales</taxon>
        <taxon>Flavobacteriaceae</taxon>
        <taxon>Flavivirga</taxon>
    </lineage>
</organism>
<evidence type="ECO:0000313" key="2">
    <source>
        <dbReference type="Proteomes" id="UP000095713"/>
    </source>
</evidence>
<dbReference type="Proteomes" id="UP000095713">
    <property type="component" value="Unassembled WGS sequence"/>
</dbReference>
<comment type="caution">
    <text evidence="1">The sequence shown here is derived from an EMBL/GenBank/DDBJ whole genome shotgun (WGS) entry which is preliminary data.</text>
</comment>
<sequence length="79" mass="9101">MGAIELRNTILNKLNAIEDSSMLQGVLRYIEEHSSKDEIVAYTVQGEPLTKKKYIQKVKDAEKGNFISSEELKKRMQSW</sequence>
<dbReference type="RefSeq" id="WP_069832018.1">
    <property type="nucleotide sequence ID" value="NZ_MDJD01000054.1"/>
</dbReference>
<keyword evidence="2" id="KW-1185">Reference proteome</keyword>
<dbReference type="OrthoDB" id="1446355at2"/>
<reference evidence="1 2" key="1">
    <citation type="submission" date="2016-05" db="EMBL/GenBank/DDBJ databases">
        <title>Draft Genome Sequence of Algibacter sp. Strain SK-16 Isolated from the Surface Water of Aburatsubo Inlet.</title>
        <authorList>
            <person name="Wong S.-K."/>
            <person name="Yoshizawa S."/>
            <person name="Nakajima Y."/>
            <person name="Ogura Y."/>
            <person name="Tetsuya H."/>
            <person name="Hamasaki K."/>
        </authorList>
    </citation>
    <scope>NUCLEOTIDE SEQUENCE [LARGE SCALE GENOMIC DNA]</scope>
    <source>
        <strain evidence="1 2">SK-16</strain>
    </source>
</reference>
<dbReference type="EMBL" id="MDJD01000054">
    <property type="protein sequence ID" value="OEJ99342.1"/>
    <property type="molecule type" value="Genomic_DNA"/>
</dbReference>